<evidence type="ECO:0000256" key="7">
    <source>
        <dbReference type="ARBA" id="ARBA00032129"/>
    </source>
</evidence>
<keyword evidence="9" id="KW-1185">Reference proteome</keyword>
<protein>
    <recommendedName>
        <fullName evidence="5">Peroxiredoxin-like 2A</fullName>
    </recommendedName>
    <alternativeName>
        <fullName evidence="7">Peroxiredoxin-like 2 activated in M-CSF stimulated monocytes</fullName>
    </alternativeName>
    <alternativeName>
        <fullName evidence="6">Redox-regulatory protein FAM213A</fullName>
    </alternativeName>
</protein>
<name>A0A197K0Q7_9FUNG</name>
<comment type="subcellular location">
    <subcellularLocation>
        <location evidence="1">Cytoplasm</location>
    </subcellularLocation>
</comment>
<dbReference type="InterPro" id="IPR032801">
    <property type="entry name" value="PXL2A/B/C"/>
</dbReference>
<organism evidence="8 9">
    <name type="scientific">Linnemannia elongata AG-77</name>
    <dbReference type="NCBI Taxonomy" id="1314771"/>
    <lineage>
        <taxon>Eukaryota</taxon>
        <taxon>Fungi</taxon>
        <taxon>Fungi incertae sedis</taxon>
        <taxon>Mucoromycota</taxon>
        <taxon>Mortierellomycotina</taxon>
        <taxon>Mortierellomycetes</taxon>
        <taxon>Mortierellales</taxon>
        <taxon>Mortierellaceae</taxon>
        <taxon>Linnemannia</taxon>
    </lineage>
</organism>
<dbReference type="Proteomes" id="UP000078512">
    <property type="component" value="Unassembled WGS sequence"/>
</dbReference>
<dbReference type="AlphaFoldDB" id="A0A197K0Q7"/>
<evidence type="ECO:0000313" key="9">
    <source>
        <dbReference type="Proteomes" id="UP000078512"/>
    </source>
</evidence>
<evidence type="ECO:0000256" key="3">
    <source>
        <dbReference type="ARBA" id="ARBA00023284"/>
    </source>
</evidence>
<comment type="similarity">
    <text evidence="4">Belongs to the peroxiredoxin-like PRXL2 family. PRXL2A subfamily.</text>
</comment>
<dbReference type="PANTHER" id="PTHR28630">
    <property type="match status" value="1"/>
</dbReference>
<dbReference type="InterPro" id="IPR036249">
    <property type="entry name" value="Thioredoxin-like_sf"/>
</dbReference>
<gene>
    <name evidence="8" type="ORF">K457DRAFT_125253</name>
</gene>
<dbReference type="GO" id="GO:0005737">
    <property type="term" value="C:cytoplasm"/>
    <property type="evidence" value="ECO:0007669"/>
    <property type="project" value="UniProtKB-SubCell"/>
</dbReference>
<evidence type="ECO:0000256" key="1">
    <source>
        <dbReference type="ARBA" id="ARBA00004496"/>
    </source>
</evidence>
<dbReference type="SUPFAM" id="SSF52833">
    <property type="entry name" value="Thioredoxin-like"/>
    <property type="match status" value="1"/>
</dbReference>
<proteinExistence type="inferred from homology"/>
<keyword evidence="2" id="KW-0963">Cytoplasm</keyword>
<dbReference type="EMBL" id="KV442037">
    <property type="protein sequence ID" value="OAQ30069.1"/>
    <property type="molecule type" value="Genomic_DNA"/>
</dbReference>
<dbReference type="PANTHER" id="PTHR28630:SF31">
    <property type="entry name" value="PEROXIREDOXIN-LIKE 2A"/>
    <property type="match status" value="1"/>
</dbReference>
<keyword evidence="3" id="KW-0676">Redox-active center</keyword>
<evidence type="ECO:0000256" key="2">
    <source>
        <dbReference type="ARBA" id="ARBA00022490"/>
    </source>
</evidence>
<evidence type="ECO:0000256" key="5">
    <source>
        <dbReference type="ARBA" id="ARBA00023849"/>
    </source>
</evidence>
<evidence type="ECO:0000256" key="6">
    <source>
        <dbReference type="ARBA" id="ARBA00032058"/>
    </source>
</evidence>
<sequence>MTDQHAQHYAAIKDVVLTDFLDKEPETTFKASDIWKDQPAIVVVIRRPGCPFCREEVRIIDDHRELIEKEMGFRIVVVLHEKLGAATFKHDYWKGGETYFDKSKGFYKALGGGKLRWASIDQLIRPSLWFNALRNLRSGVRGNLLVGEGRIFGGLYIVRKGDEGIAYKFEETVLGNLAPISKVLEVCSQVSGVDLKDAEIQKAKGQEAQVQERADAAAKAGQTECDGDVCALPPSKL</sequence>
<evidence type="ECO:0000313" key="8">
    <source>
        <dbReference type="EMBL" id="OAQ30069.1"/>
    </source>
</evidence>
<evidence type="ECO:0000256" key="4">
    <source>
        <dbReference type="ARBA" id="ARBA00023787"/>
    </source>
</evidence>
<dbReference type="Pfam" id="PF13911">
    <property type="entry name" value="AhpC-TSA_2"/>
    <property type="match status" value="1"/>
</dbReference>
<accession>A0A197K0Q7</accession>
<reference evidence="8 9" key="1">
    <citation type="submission" date="2016-05" db="EMBL/GenBank/DDBJ databases">
        <title>Genome sequencing reveals origins of a unique bacterial endosymbiosis in the earliest lineages of terrestrial Fungi.</title>
        <authorList>
            <consortium name="DOE Joint Genome Institute"/>
            <person name="Uehling J."/>
            <person name="Gryganskyi A."/>
            <person name="Hameed K."/>
            <person name="Tschaplinski T."/>
            <person name="Misztal P."/>
            <person name="Wu S."/>
            <person name="Desiro A."/>
            <person name="Vande Pol N."/>
            <person name="Du Z.-Y."/>
            <person name="Zienkiewicz A."/>
            <person name="Zienkiewicz K."/>
            <person name="Morin E."/>
            <person name="Tisserant E."/>
            <person name="Splivallo R."/>
            <person name="Hainaut M."/>
            <person name="Henrissat B."/>
            <person name="Ohm R."/>
            <person name="Kuo A."/>
            <person name="Yan J."/>
            <person name="Lipzen A."/>
            <person name="Nolan M."/>
            <person name="Labutti K."/>
            <person name="Barry K."/>
            <person name="Goldstein A."/>
            <person name="Labbe J."/>
            <person name="Schadt C."/>
            <person name="Tuskan G."/>
            <person name="Grigoriev I."/>
            <person name="Martin F."/>
            <person name="Vilgalys R."/>
            <person name="Bonito G."/>
        </authorList>
    </citation>
    <scope>NUCLEOTIDE SEQUENCE [LARGE SCALE GENOMIC DNA]</scope>
    <source>
        <strain evidence="8 9">AG-77</strain>
    </source>
</reference>
<dbReference type="OrthoDB" id="40334at2759"/>